<accession>A0ABZ0Z4I2</accession>
<name>A0ABZ0Z4I2_9CAUD</name>
<sequence>MKQFEEKVFDIKRMELIVEPCYALPCELETFTINGKSADSSDFGDTFDHNKRLKKHYGCSDMRFEPQSPTKEVLAKYNITEEEYNKICDELEDKLCVGRCEWCV</sequence>
<reference evidence="1 2" key="1">
    <citation type="submission" date="2023-11" db="EMBL/GenBank/DDBJ databases">
        <authorList>
            <person name="Cook R."/>
            <person name="Crisci M."/>
            <person name="Pye H."/>
            <person name="Adriaenssens E."/>
            <person name="Santini J."/>
        </authorList>
    </citation>
    <scope>NUCLEOTIDE SEQUENCE [LARGE SCALE GENOMIC DNA]</scope>
    <source>
        <strain evidence="1">Lak_Megaphage_RVC_AP1_GC26</strain>
    </source>
</reference>
<evidence type="ECO:0000313" key="2">
    <source>
        <dbReference type="Proteomes" id="UP001346559"/>
    </source>
</evidence>
<evidence type="ECO:0000313" key="1">
    <source>
        <dbReference type="EMBL" id="WQJ54001.1"/>
    </source>
</evidence>
<keyword evidence="2" id="KW-1185">Reference proteome</keyword>
<protein>
    <submittedName>
        <fullName evidence="1">Uncharacterized protein</fullName>
    </submittedName>
</protein>
<dbReference type="EMBL" id="OR769218">
    <property type="protein sequence ID" value="WQJ54001.1"/>
    <property type="molecule type" value="Genomic_DNA"/>
</dbReference>
<organism evidence="1 2">
    <name type="scientific">phage Lak_Megaphage_RVC_AP1_GC26</name>
    <dbReference type="NCBI Taxonomy" id="3109224"/>
    <lineage>
        <taxon>Viruses</taxon>
        <taxon>Duplodnaviria</taxon>
        <taxon>Heunggongvirae</taxon>
        <taxon>Uroviricota</taxon>
        <taxon>Caudoviricetes</taxon>
        <taxon>Caudoviricetes code 15 clade</taxon>
    </lineage>
</organism>
<dbReference type="Proteomes" id="UP001346559">
    <property type="component" value="Segment"/>
</dbReference>
<proteinExistence type="predicted"/>